<reference evidence="2 3" key="1">
    <citation type="submission" date="2018-09" db="EMBL/GenBank/DDBJ databases">
        <title>Optimization and identification of Corynebacterium falsenii FN1-14 from fish paste.</title>
        <authorList>
            <person name="Daroonpunt R."/>
            <person name="Tanasupawat S."/>
        </authorList>
    </citation>
    <scope>NUCLEOTIDE SEQUENCE [LARGE SCALE GENOMIC DNA]</scope>
    <source>
        <strain evidence="2 3">FN1-14</strain>
    </source>
</reference>
<dbReference type="OrthoDB" id="4423792at2"/>
<dbReference type="AlphaFoldDB" id="A0A418Q8Q7"/>
<name>A0A418Q8Q7_9CORY</name>
<feature type="transmembrane region" description="Helical" evidence="1">
    <location>
        <begin position="58"/>
        <end position="76"/>
    </location>
</feature>
<accession>A0A418Q8Q7</accession>
<evidence type="ECO:0000313" key="3">
    <source>
        <dbReference type="Proteomes" id="UP000285278"/>
    </source>
</evidence>
<dbReference type="EMBL" id="QXJK01000003">
    <property type="protein sequence ID" value="RIX35745.1"/>
    <property type="molecule type" value="Genomic_DNA"/>
</dbReference>
<feature type="transmembrane region" description="Helical" evidence="1">
    <location>
        <begin position="33"/>
        <end position="52"/>
    </location>
</feature>
<dbReference type="Proteomes" id="UP000285278">
    <property type="component" value="Unassembled WGS sequence"/>
</dbReference>
<protein>
    <submittedName>
        <fullName evidence="2">DUF308 domain-containing protein</fullName>
    </submittedName>
</protein>
<comment type="caution">
    <text evidence="2">The sequence shown here is derived from an EMBL/GenBank/DDBJ whole genome shotgun (WGS) entry which is preliminary data.</text>
</comment>
<keyword evidence="1" id="KW-0812">Transmembrane</keyword>
<keyword evidence="3" id="KW-1185">Reference proteome</keyword>
<feature type="transmembrane region" description="Helical" evidence="1">
    <location>
        <begin position="83"/>
        <end position="102"/>
    </location>
</feature>
<organism evidence="2 3">
    <name type="scientific">Corynebacterium falsenii</name>
    <dbReference type="NCBI Taxonomy" id="108486"/>
    <lineage>
        <taxon>Bacteria</taxon>
        <taxon>Bacillati</taxon>
        <taxon>Actinomycetota</taxon>
        <taxon>Actinomycetes</taxon>
        <taxon>Mycobacteriales</taxon>
        <taxon>Corynebacteriaceae</taxon>
        <taxon>Corynebacterium</taxon>
    </lineage>
</organism>
<keyword evidence="1" id="KW-0472">Membrane</keyword>
<keyword evidence="1" id="KW-1133">Transmembrane helix</keyword>
<evidence type="ECO:0000256" key="1">
    <source>
        <dbReference type="SAM" id="Phobius"/>
    </source>
</evidence>
<gene>
    <name evidence="2" type="ORF">D3M95_04435</name>
</gene>
<dbReference type="RefSeq" id="WP_025402805.1">
    <property type="nucleotide sequence ID" value="NZ_CBCRUA010000006.1"/>
</dbReference>
<evidence type="ECO:0000313" key="2">
    <source>
        <dbReference type="EMBL" id="RIX35745.1"/>
    </source>
</evidence>
<sequence>MAGNGKNAGRNYSDLDRSQAREDARRVITPQKVSGLSLAALIVGILCIPASIMAVIGIVVAMVGIVVGVTAVVVASRRGTQRSYAIGGLVLSIVAMAIAIFFTQAGLSAVQGCDGLRGEEFQQCVRDNQQ</sequence>
<proteinExistence type="predicted"/>